<dbReference type="RefSeq" id="WP_235322528.1">
    <property type="nucleotide sequence ID" value="NZ_JAFBIT010000001.1"/>
</dbReference>
<dbReference type="PANTHER" id="PTHR18964:SF165">
    <property type="entry name" value="BETA-GLUCOSIDE KINASE"/>
    <property type="match status" value="1"/>
</dbReference>
<evidence type="ECO:0000313" key="2">
    <source>
        <dbReference type="EMBL" id="MCF2651515.1"/>
    </source>
</evidence>
<dbReference type="Gene3D" id="3.30.420.40">
    <property type="match status" value="2"/>
</dbReference>
<dbReference type="PROSITE" id="PS01125">
    <property type="entry name" value="ROK"/>
    <property type="match status" value="1"/>
</dbReference>
<dbReference type="SUPFAM" id="SSF53067">
    <property type="entry name" value="Actin-like ATPase domain"/>
    <property type="match status" value="1"/>
</dbReference>
<evidence type="ECO:0000256" key="1">
    <source>
        <dbReference type="ARBA" id="ARBA00006479"/>
    </source>
</evidence>
<dbReference type="EMBL" id="JAFBIT010000001">
    <property type="protein sequence ID" value="MCF2651515.1"/>
    <property type="molecule type" value="Genomic_DNA"/>
</dbReference>
<accession>A0ABS9CK56</accession>
<comment type="caution">
    <text evidence="2">The sequence shown here is derived from an EMBL/GenBank/DDBJ whole genome shotgun (WGS) entry which is preliminary data.</text>
</comment>
<dbReference type="InterPro" id="IPR000600">
    <property type="entry name" value="ROK"/>
</dbReference>
<gene>
    <name evidence="2" type="ORF">JQM67_02690</name>
</gene>
<reference evidence="2 3" key="1">
    <citation type="submission" date="2020-12" db="EMBL/GenBank/DDBJ databases">
        <title>Whole genome sequences of gut porcine anaerobes.</title>
        <authorList>
            <person name="Kubasova T."/>
            <person name="Jahodarova E."/>
            <person name="Rychlik I."/>
        </authorList>
    </citation>
    <scope>NUCLEOTIDE SEQUENCE [LARGE SCALE GENOMIC DNA]</scope>
    <source>
        <strain evidence="2 3">An867</strain>
    </source>
</reference>
<keyword evidence="3" id="KW-1185">Reference proteome</keyword>
<dbReference type="Proteomes" id="UP001299220">
    <property type="component" value="Unassembled WGS sequence"/>
</dbReference>
<proteinExistence type="inferred from homology"/>
<sequence length="312" mass="32793">MSVLLGIDIGGTAVKIGLVDETGRILLSETRSVSFDGYKTPIMTTVTALAGELLDKSSEKPVGIGVSATGQIDVHTGTVIGVGAHFGNWLGSEIAEILGNAFHLPVTVINDANAAALGEQCYGRAKGKDNALVVTIGTGVGGGIIENGRLIQGQRGIGGEIGHYIIDFDGEPCPCGNRGCFERYGSTGALVRRFTGDPALLAELGIPAGEVNGKVIFDHLSQPAVQAAVDHWIDCISFGIVGLVHIFNPEIVLIGGGISREEERFIRPLREKILSRAMEQFAKDLVVEAAALGNNAGLLGACAYFRQMHENF</sequence>
<name>A0ABS9CK56_9FIRM</name>
<dbReference type="PANTHER" id="PTHR18964">
    <property type="entry name" value="ROK (REPRESSOR, ORF, KINASE) FAMILY"/>
    <property type="match status" value="1"/>
</dbReference>
<dbReference type="InterPro" id="IPR043129">
    <property type="entry name" value="ATPase_NBD"/>
</dbReference>
<organism evidence="2 3">
    <name type="scientific">Anaeromassilibacillus senegalensis</name>
    <dbReference type="NCBI Taxonomy" id="1673717"/>
    <lineage>
        <taxon>Bacteria</taxon>
        <taxon>Bacillati</taxon>
        <taxon>Bacillota</taxon>
        <taxon>Clostridia</taxon>
        <taxon>Eubacteriales</taxon>
        <taxon>Acutalibacteraceae</taxon>
        <taxon>Anaeromassilibacillus</taxon>
    </lineage>
</organism>
<comment type="similarity">
    <text evidence="1">Belongs to the ROK (NagC/XylR) family.</text>
</comment>
<dbReference type="CDD" id="cd24068">
    <property type="entry name" value="ASKHA_NBD_ROK_FnNanK-like"/>
    <property type="match status" value="1"/>
</dbReference>
<dbReference type="InterPro" id="IPR049874">
    <property type="entry name" value="ROK_cs"/>
</dbReference>
<evidence type="ECO:0000313" key="3">
    <source>
        <dbReference type="Proteomes" id="UP001299220"/>
    </source>
</evidence>
<protein>
    <submittedName>
        <fullName evidence="2">ROK family protein</fullName>
    </submittedName>
</protein>
<dbReference type="Pfam" id="PF00480">
    <property type="entry name" value="ROK"/>
    <property type="match status" value="1"/>
</dbReference>